<dbReference type="RefSeq" id="WP_011423108.1">
    <property type="nucleotide sequence ID" value="NC_007760.1"/>
</dbReference>
<sequence length="169" mass="17905">MTDWLWPIIACVALAGTPATRVAEAEKAIRARAPGVQWRTPLVADVTFDGRADHVFLGSSGNTSSVGIVDGARGDRAWVLEFVHDPARASGLCGAPGDATIALEDPGIDLAELGCDDASDDASCETARRTAAYLRRAAERGGKGIVLSAGDCDAVHVHFDGTSFRWWRR</sequence>
<evidence type="ECO:0000313" key="2">
    <source>
        <dbReference type="Proteomes" id="UP000001935"/>
    </source>
</evidence>
<protein>
    <submittedName>
        <fullName evidence="1">Uncharacterized protein</fullName>
    </submittedName>
</protein>
<gene>
    <name evidence="1" type="ordered locus">Adeh_4062</name>
</gene>
<evidence type="ECO:0000313" key="1">
    <source>
        <dbReference type="EMBL" id="ABC83826.1"/>
    </source>
</evidence>
<dbReference type="Proteomes" id="UP000001935">
    <property type="component" value="Chromosome"/>
</dbReference>
<dbReference type="AlphaFoldDB" id="Q2IGW7"/>
<dbReference type="KEGG" id="ade:Adeh_4062"/>
<proteinExistence type="predicted"/>
<dbReference type="HOGENOM" id="CLU_1782850_0_0_7"/>
<accession>Q2IGW7</accession>
<name>Q2IGW7_ANADE</name>
<dbReference type="EMBL" id="CP000251">
    <property type="protein sequence ID" value="ABC83826.1"/>
    <property type="molecule type" value="Genomic_DNA"/>
</dbReference>
<reference evidence="1 2" key="1">
    <citation type="submission" date="2006-01" db="EMBL/GenBank/DDBJ databases">
        <title>Complete sequence of Anaeromyxobacter dehalogenans 2CP-C.</title>
        <authorList>
            <consortium name="US DOE Joint Genome Institute"/>
            <person name="Copeland A."/>
            <person name="Lucas S."/>
            <person name="Lapidus A."/>
            <person name="Barry K."/>
            <person name="Detter J.C."/>
            <person name="Glavina T."/>
            <person name="Hammon N."/>
            <person name="Israni S."/>
            <person name="Pitluck S."/>
            <person name="Brettin T."/>
            <person name="Bruce D."/>
            <person name="Han C."/>
            <person name="Tapia R."/>
            <person name="Gilna P."/>
            <person name="Kiss H."/>
            <person name="Schmutz J."/>
            <person name="Larimer F."/>
            <person name="Land M."/>
            <person name="Kyrpides N."/>
            <person name="Anderson I."/>
            <person name="Sanford R.A."/>
            <person name="Ritalahti K.M."/>
            <person name="Thomas H.S."/>
            <person name="Kirby J.R."/>
            <person name="Zhulin I.B."/>
            <person name="Loeffler F.E."/>
            <person name="Richardson P."/>
        </authorList>
    </citation>
    <scope>NUCLEOTIDE SEQUENCE [LARGE SCALE GENOMIC DNA]</scope>
    <source>
        <strain evidence="1 2">2CP-C</strain>
    </source>
</reference>
<organism evidence="1 2">
    <name type="scientific">Anaeromyxobacter dehalogenans (strain 2CP-C)</name>
    <dbReference type="NCBI Taxonomy" id="290397"/>
    <lineage>
        <taxon>Bacteria</taxon>
        <taxon>Pseudomonadati</taxon>
        <taxon>Myxococcota</taxon>
        <taxon>Myxococcia</taxon>
        <taxon>Myxococcales</taxon>
        <taxon>Cystobacterineae</taxon>
        <taxon>Anaeromyxobacteraceae</taxon>
        <taxon>Anaeromyxobacter</taxon>
    </lineage>
</organism>